<dbReference type="RefSeq" id="WP_038679028.1">
    <property type="nucleotide sequence ID" value="NZ_BJMC01000009.1"/>
</dbReference>
<dbReference type="InterPro" id="IPR010982">
    <property type="entry name" value="Lambda_DNA-bd_dom_sf"/>
</dbReference>
<dbReference type="CDD" id="cd00093">
    <property type="entry name" value="HTH_XRE"/>
    <property type="match status" value="1"/>
</dbReference>
<gene>
    <name evidence="1" type="ORF">KR76_13855</name>
</gene>
<dbReference type="GeneID" id="96609950"/>
<dbReference type="PROSITE" id="PS50943">
    <property type="entry name" value="HTH_CROC1"/>
    <property type="match status" value="1"/>
</dbReference>
<keyword evidence="2" id="KW-1185">Reference proteome</keyword>
<dbReference type="SUPFAM" id="SSF47413">
    <property type="entry name" value="lambda repressor-like DNA-binding domains"/>
    <property type="match status" value="1"/>
</dbReference>
<accession>A0A0A1DLS8</accession>
<protein>
    <submittedName>
        <fullName evidence="1">Uncharacterized protein</fullName>
    </submittedName>
</protein>
<evidence type="ECO:0000313" key="2">
    <source>
        <dbReference type="Proteomes" id="UP000030300"/>
    </source>
</evidence>
<dbReference type="SMART" id="SM00530">
    <property type="entry name" value="HTH_XRE"/>
    <property type="match status" value="1"/>
</dbReference>
<sequence length="195" mass="20960">MDIDTREVVGRLREALERSGLSLRGFATALGTSHARLSSYLKGTASPSAALFLRALRLGTALGEAAAQGWLTPTTTQRALKAALAAGDDQRAFKVTTQARDQVRELLALPGAPADAWEARPGSTDDERWDVLLAALVGHEFEQAGRTAPAWTDLRTDEDWVKPNLLLGDAQIRAATPGWLGERGIYIAERDLATA</sequence>
<dbReference type="OrthoDB" id="3780217at2"/>
<dbReference type="GO" id="GO:0003677">
    <property type="term" value="F:DNA binding"/>
    <property type="evidence" value="ECO:0007669"/>
    <property type="project" value="InterPro"/>
</dbReference>
<dbReference type="Gene3D" id="1.10.260.40">
    <property type="entry name" value="lambda repressor-like DNA-binding domains"/>
    <property type="match status" value="1"/>
</dbReference>
<dbReference type="HOGENOM" id="CLU_1395084_0_0_11"/>
<reference evidence="1 2" key="1">
    <citation type="journal article" date="2015" name="Genome Announc.">
        <title>Complete Genome Sequence of Steroid-Transforming Nocardioides simplex VKM Ac-2033D.</title>
        <authorList>
            <person name="Shtratnikova V.Y."/>
            <person name="Schelkunov M.I."/>
            <person name="Pekov Y.A."/>
            <person name="Fokina V.V."/>
            <person name="Logacheva M.D."/>
            <person name="Sokolov S.L."/>
            <person name="Bragin E.Y."/>
            <person name="Ashapkin V.V."/>
            <person name="Donova M.V."/>
        </authorList>
    </citation>
    <scope>NUCLEOTIDE SEQUENCE [LARGE SCALE GENOMIC DNA]</scope>
    <source>
        <strain evidence="1 2">VKM Ac-2033D</strain>
    </source>
</reference>
<organism evidence="1 2">
    <name type="scientific">Nocardioides simplex</name>
    <name type="common">Arthrobacter simplex</name>
    <dbReference type="NCBI Taxonomy" id="2045"/>
    <lineage>
        <taxon>Bacteria</taxon>
        <taxon>Bacillati</taxon>
        <taxon>Actinomycetota</taxon>
        <taxon>Actinomycetes</taxon>
        <taxon>Propionibacteriales</taxon>
        <taxon>Nocardioidaceae</taxon>
        <taxon>Pimelobacter</taxon>
    </lineage>
</organism>
<dbReference type="EMBL" id="CP009896">
    <property type="protein sequence ID" value="AIY17562.1"/>
    <property type="molecule type" value="Genomic_DNA"/>
</dbReference>
<dbReference type="STRING" id="2045.KR76_13855"/>
<dbReference type="Pfam" id="PF13560">
    <property type="entry name" value="HTH_31"/>
    <property type="match status" value="1"/>
</dbReference>
<name>A0A0A1DLS8_NOCSI</name>
<evidence type="ECO:0000313" key="1">
    <source>
        <dbReference type="EMBL" id="AIY17562.1"/>
    </source>
</evidence>
<dbReference type="eggNOG" id="ENOG5031X14">
    <property type="taxonomic scope" value="Bacteria"/>
</dbReference>
<dbReference type="Proteomes" id="UP000030300">
    <property type="component" value="Chromosome"/>
</dbReference>
<dbReference type="AlphaFoldDB" id="A0A0A1DLS8"/>
<dbReference type="KEGG" id="psim:KR76_13855"/>
<dbReference type="InterPro" id="IPR001387">
    <property type="entry name" value="Cro/C1-type_HTH"/>
</dbReference>
<proteinExistence type="predicted"/>